<dbReference type="AlphaFoldDB" id="A0ABD3WFZ3"/>
<dbReference type="InterPro" id="IPR026111">
    <property type="entry name" value="Abra"/>
</dbReference>
<dbReference type="Proteomes" id="UP001634394">
    <property type="component" value="Unassembled WGS sequence"/>
</dbReference>
<evidence type="ECO:0000313" key="2">
    <source>
        <dbReference type="EMBL" id="KAL3872859.1"/>
    </source>
</evidence>
<dbReference type="Pfam" id="PF14705">
    <property type="entry name" value="Costars"/>
    <property type="match status" value="1"/>
</dbReference>
<keyword evidence="3" id="KW-1185">Reference proteome</keyword>
<proteinExistence type="predicted"/>
<dbReference type="InterPro" id="IPR027817">
    <property type="entry name" value="Costars_dom"/>
</dbReference>
<dbReference type="PANTHER" id="PTHR22739:SF7">
    <property type="entry name" value="EG:152A3.3 PROTEIN-RELATED"/>
    <property type="match status" value="1"/>
</dbReference>
<dbReference type="EMBL" id="JBJQND010000006">
    <property type="protein sequence ID" value="KAL3872859.1"/>
    <property type="molecule type" value="Genomic_DNA"/>
</dbReference>
<evidence type="ECO:0000313" key="3">
    <source>
        <dbReference type="Proteomes" id="UP001634394"/>
    </source>
</evidence>
<name>A0ABD3WFZ3_SINWO</name>
<dbReference type="SMART" id="SM01283">
    <property type="entry name" value="Costars"/>
    <property type="match status" value="1"/>
</dbReference>
<reference evidence="2 3" key="1">
    <citation type="submission" date="2024-11" db="EMBL/GenBank/DDBJ databases">
        <title>Chromosome-level genome assembly of the freshwater bivalve Anodonta woodiana.</title>
        <authorList>
            <person name="Chen X."/>
        </authorList>
    </citation>
    <scope>NUCLEOTIDE SEQUENCE [LARGE SCALE GENOMIC DNA]</scope>
    <source>
        <strain evidence="2">MN2024</strain>
        <tissue evidence="2">Gills</tissue>
    </source>
</reference>
<organism evidence="2 3">
    <name type="scientific">Sinanodonta woodiana</name>
    <name type="common">Chinese pond mussel</name>
    <name type="synonym">Anodonta woodiana</name>
    <dbReference type="NCBI Taxonomy" id="1069815"/>
    <lineage>
        <taxon>Eukaryota</taxon>
        <taxon>Metazoa</taxon>
        <taxon>Spiralia</taxon>
        <taxon>Lophotrochozoa</taxon>
        <taxon>Mollusca</taxon>
        <taxon>Bivalvia</taxon>
        <taxon>Autobranchia</taxon>
        <taxon>Heteroconchia</taxon>
        <taxon>Palaeoheterodonta</taxon>
        <taxon>Unionida</taxon>
        <taxon>Unionoidea</taxon>
        <taxon>Unionidae</taxon>
        <taxon>Unioninae</taxon>
        <taxon>Sinanodonta</taxon>
    </lineage>
</organism>
<evidence type="ECO:0000259" key="1">
    <source>
        <dbReference type="SMART" id="SM01283"/>
    </source>
</evidence>
<accession>A0ABD3WFZ3</accession>
<comment type="caution">
    <text evidence="2">The sequence shown here is derived from an EMBL/GenBank/DDBJ whole genome shotgun (WGS) entry which is preliminary data.</text>
</comment>
<dbReference type="InterPro" id="IPR038095">
    <property type="entry name" value="Costars_sf"/>
</dbReference>
<dbReference type="Gene3D" id="1.10.10.1540">
    <property type="entry name" value="Costar domain"/>
    <property type="match status" value="1"/>
</dbReference>
<feature type="domain" description="Costars" evidence="1">
    <location>
        <begin position="78"/>
        <end position="154"/>
    </location>
</feature>
<gene>
    <name evidence="2" type="ORF">ACJMK2_036045</name>
</gene>
<dbReference type="PANTHER" id="PTHR22739">
    <property type="entry name" value="STRIATED MUSCLE ACTIVATOR OF RHO-DEPENDENT SIGNALING-RELATED"/>
    <property type="match status" value="1"/>
</dbReference>
<sequence length="172" mass="19882">MIHFSAALPMADRPVLAGISRWQKFAKTHQEGQMINPFHDYEDARIQARLINPDLEDEDYGMPVQGSLTYIRGQKAGEHITGEVIELCKNIVEVGDRHENGQYTVTFGKLFKTYETISNKVVGMLMRARKHKLVHFAGEMLYQGRDDDVVITLFKAPEEDERIKAKYWKRQK</sequence>
<protein>
    <recommendedName>
        <fullName evidence="1">Costars domain-containing protein</fullName>
    </recommendedName>
</protein>